<feature type="transmembrane region" description="Helical" evidence="1">
    <location>
        <begin position="121"/>
        <end position="143"/>
    </location>
</feature>
<evidence type="ECO:0000313" key="2">
    <source>
        <dbReference type="EMBL" id="MBP2115436.1"/>
    </source>
</evidence>
<proteinExistence type="predicted"/>
<feature type="transmembrane region" description="Helical" evidence="1">
    <location>
        <begin position="41"/>
        <end position="63"/>
    </location>
</feature>
<organism evidence="2 3">
    <name type="scientific">Paenibacillus silagei</name>
    <dbReference type="NCBI Taxonomy" id="1670801"/>
    <lineage>
        <taxon>Bacteria</taxon>
        <taxon>Bacillati</taxon>
        <taxon>Bacillota</taxon>
        <taxon>Bacilli</taxon>
        <taxon>Bacillales</taxon>
        <taxon>Paenibacillaceae</taxon>
        <taxon>Paenibacillus</taxon>
    </lineage>
</organism>
<accession>A0ABS4NZF2</accession>
<comment type="caution">
    <text evidence="2">The sequence shown here is derived from an EMBL/GenBank/DDBJ whole genome shotgun (WGS) entry which is preliminary data.</text>
</comment>
<evidence type="ECO:0000313" key="3">
    <source>
        <dbReference type="Proteomes" id="UP000773462"/>
    </source>
</evidence>
<feature type="transmembrane region" description="Helical" evidence="1">
    <location>
        <begin position="204"/>
        <end position="225"/>
    </location>
</feature>
<evidence type="ECO:0008006" key="4">
    <source>
        <dbReference type="Google" id="ProtNLM"/>
    </source>
</evidence>
<feature type="transmembrane region" description="Helical" evidence="1">
    <location>
        <begin position="18"/>
        <end position="35"/>
    </location>
</feature>
<feature type="transmembrane region" description="Helical" evidence="1">
    <location>
        <begin position="155"/>
        <end position="184"/>
    </location>
</feature>
<keyword evidence="1" id="KW-0812">Transmembrane</keyword>
<dbReference type="EMBL" id="JAGGLV010000027">
    <property type="protein sequence ID" value="MBP2115436.1"/>
    <property type="molecule type" value="Genomic_DNA"/>
</dbReference>
<gene>
    <name evidence="2" type="ORF">J2Z70_005623</name>
</gene>
<keyword evidence="3" id="KW-1185">Reference proteome</keyword>
<feature type="transmembrane region" description="Helical" evidence="1">
    <location>
        <begin position="84"/>
        <end position="109"/>
    </location>
</feature>
<evidence type="ECO:0000256" key="1">
    <source>
        <dbReference type="SAM" id="Phobius"/>
    </source>
</evidence>
<name>A0ABS4NZF2_9BACL</name>
<protein>
    <recommendedName>
        <fullName evidence="4">ABC transporter permease</fullName>
    </recommendedName>
</protein>
<sequence>MKGLIGYFLHSYTVSQRFFGPVAGVIIAVLILYSYKPNPVMSSYSATAVFLFIACAWLGLSFLNHEQAVQKQVVIVQLRSARRYSIGGLLTMVLLTLLLDVVIVMYPVLTGSFHEPAGLQRILLGLAGHALMGLLGITLSLYLQSSWVPRAGYAAGMMLILLILSISAGKVAEVVPGPVVSILLPPVYPVMDRMMNAETLPVSSVLGAYAHALAYILLLAGFYIYRSGRMDYNKTI</sequence>
<keyword evidence="1" id="KW-0472">Membrane</keyword>
<keyword evidence="1" id="KW-1133">Transmembrane helix</keyword>
<reference evidence="2 3" key="1">
    <citation type="submission" date="2021-03" db="EMBL/GenBank/DDBJ databases">
        <title>Genomic Encyclopedia of Type Strains, Phase IV (KMG-IV): sequencing the most valuable type-strain genomes for metagenomic binning, comparative biology and taxonomic classification.</title>
        <authorList>
            <person name="Goeker M."/>
        </authorList>
    </citation>
    <scope>NUCLEOTIDE SEQUENCE [LARGE SCALE GENOMIC DNA]</scope>
    <source>
        <strain evidence="2 3">DSM 101953</strain>
    </source>
</reference>
<dbReference type="Proteomes" id="UP000773462">
    <property type="component" value="Unassembled WGS sequence"/>
</dbReference>